<dbReference type="GeneID" id="36578706"/>
<dbReference type="AlphaFoldDB" id="A0A2J6TS56"/>
<evidence type="ECO:0000256" key="1">
    <source>
        <dbReference type="SAM" id="SignalP"/>
    </source>
</evidence>
<feature type="signal peptide" evidence="1">
    <location>
        <begin position="1"/>
        <end position="23"/>
    </location>
</feature>
<dbReference type="Proteomes" id="UP000235371">
    <property type="component" value="Unassembled WGS sequence"/>
</dbReference>
<evidence type="ECO:0000313" key="2">
    <source>
        <dbReference type="EMBL" id="PMD65850.1"/>
    </source>
</evidence>
<feature type="chain" id="PRO_5014337218" evidence="1">
    <location>
        <begin position="24"/>
        <end position="77"/>
    </location>
</feature>
<dbReference type="InParanoid" id="A0A2J6TS56"/>
<sequence>MLQLRPMWSLLFFLACNDSRVSWIPIAYKLKIDLSYPKNPPAGYMQAAMNIYANLNSILSNIKNGDYNNEHDFPRCS</sequence>
<proteinExistence type="predicted"/>
<name>A0A2J6TS56_9HELO</name>
<dbReference type="PROSITE" id="PS51257">
    <property type="entry name" value="PROKAR_LIPOPROTEIN"/>
    <property type="match status" value="1"/>
</dbReference>
<evidence type="ECO:0000313" key="3">
    <source>
        <dbReference type="Proteomes" id="UP000235371"/>
    </source>
</evidence>
<dbReference type="EMBL" id="KZ613745">
    <property type="protein sequence ID" value="PMD65850.1"/>
    <property type="molecule type" value="Genomic_DNA"/>
</dbReference>
<accession>A0A2J6TS56</accession>
<dbReference type="RefSeq" id="XP_024742754.1">
    <property type="nucleotide sequence ID" value="XM_024870624.1"/>
</dbReference>
<keyword evidence="1" id="KW-0732">Signal</keyword>
<gene>
    <name evidence="2" type="ORF">K444DRAFT_154752</name>
</gene>
<organism evidence="2 3">
    <name type="scientific">Hyaloscypha bicolor E</name>
    <dbReference type="NCBI Taxonomy" id="1095630"/>
    <lineage>
        <taxon>Eukaryota</taxon>
        <taxon>Fungi</taxon>
        <taxon>Dikarya</taxon>
        <taxon>Ascomycota</taxon>
        <taxon>Pezizomycotina</taxon>
        <taxon>Leotiomycetes</taxon>
        <taxon>Helotiales</taxon>
        <taxon>Hyaloscyphaceae</taxon>
        <taxon>Hyaloscypha</taxon>
        <taxon>Hyaloscypha bicolor</taxon>
    </lineage>
</organism>
<reference evidence="2 3" key="1">
    <citation type="submission" date="2016-04" db="EMBL/GenBank/DDBJ databases">
        <title>A degradative enzymes factory behind the ericoid mycorrhizal symbiosis.</title>
        <authorList>
            <consortium name="DOE Joint Genome Institute"/>
            <person name="Martino E."/>
            <person name="Morin E."/>
            <person name="Grelet G."/>
            <person name="Kuo A."/>
            <person name="Kohler A."/>
            <person name="Daghino S."/>
            <person name="Barry K."/>
            <person name="Choi C."/>
            <person name="Cichocki N."/>
            <person name="Clum A."/>
            <person name="Copeland A."/>
            <person name="Hainaut M."/>
            <person name="Haridas S."/>
            <person name="Labutti K."/>
            <person name="Lindquist E."/>
            <person name="Lipzen A."/>
            <person name="Khouja H.-R."/>
            <person name="Murat C."/>
            <person name="Ohm R."/>
            <person name="Olson A."/>
            <person name="Spatafora J."/>
            <person name="Veneault-Fourrey C."/>
            <person name="Henrissat B."/>
            <person name="Grigoriev I."/>
            <person name="Martin F."/>
            <person name="Perotto S."/>
        </authorList>
    </citation>
    <scope>NUCLEOTIDE SEQUENCE [LARGE SCALE GENOMIC DNA]</scope>
    <source>
        <strain evidence="2 3">E</strain>
    </source>
</reference>
<protein>
    <submittedName>
        <fullName evidence="2">Uncharacterized protein</fullName>
    </submittedName>
</protein>
<keyword evidence="3" id="KW-1185">Reference proteome</keyword>